<evidence type="ECO:0000256" key="6">
    <source>
        <dbReference type="PROSITE-ProRule" id="PRU00782"/>
    </source>
</evidence>
<keyword evidence="3 6" id="KW-0518">Myosin</keyword>
<dbReference type="Proteomes" id="UP001487740">
    <property type="component" value="Unassembled WGS sequence"/>
</dbReference>
<dbReference type="GO" id="GO:0007015">
    <property type="term" value="P:actin filament organization"/>
    <property type="evidence" value="ECO:0007669"/>
    <property type="project" value="TreeGrafter"/>
</dbReference>
<comment type="caution">
    <text evidence="9">The sequence shown here is derived from an EMBL/GenBank/DDBJ whole genome shotgun (WGS) entry which is preliminary data.</text>
</comment>
<dbReference type="PROSITE" id="PS51456">
    <property type="entry name" value="MYOSIN_MOTOR"/>
    <property type="match status" value="1"/>
</dbReference>
<dbReference type="GO" id="GO:0051015">
    <property type="term" value="F:actin filament binding"/>
    <property type="evidence" value="ECO:0007669"/>
    <property type="project" value="TreeGrafter"/>
</dbReference>
<feature type="region of interest" description="Disordered" evidence="7">
    <location>
        <begin position="434"/>
        <end position="453"/>
    </location>
</feature>
<accession>A0AAW0UF48</accession>
<evidence type="ECO:0000256" key="4">
    <source>
        <dbReference type="ARBA" id="ARBA00023175"/>
    </source>
</evidence>
<dbReference type="PANTHER" id="PTHR13140:SF289">
    <property type="entry name" value="UNCONVENTIONAL MYOSIN-XIX"/>
    <property type="match status" value="1"/>
</dbReference>
<comment type="similarity">
    <text evidence="6">Belongs to the TRAFAC class myosin-kinesin ATPase superfamily. Myosin family.</text>
</comment>
<gene>
    <name evidence="9" type="ORF">O3P69_004617</name>
</gene>
<dbReference type="GO" id="GO:0005737">
    <property type="term" value="C:cytoplasm"/>
    <property type="evidence" value="ECO:0007669"/>
    <property type="project" value="TreeGrafter"/>
</dbReference>
<dbReference type="SUPFAM" id="SSF52540">
    <property type="entry name" value="P-loop containing nucleoside triphosphate hydrolases"/>
    <property type="match status" value="1"/>
</dbReference>
<evidence type="ECO:0000256" key="7">
    <source>
        <dbReference type="SAM" id="MobiDB-lite"/>
    </source>
</evidence>
<dbReference type="CDD" id="cd23767">
    <property type="entry name" value="IQCD"/>
    <property type="match status" value="1"/>
</dbReference>
<dbReference type="Pfam" id="PF00063">
    <property type="entry name" value="Myosin_head"/>
    <property type="match status" value="1"/>
</dbReference>
<dbReference type="InterPro" id="IPR036961">
    <property type="entry name" value="Kinesin_motor_dom_sf"/>
</dbReference>
<keyword evidence="4" id="KW-0505">Motor protein</keyword>
<evidence type="ECO:0000256" key="1">
    <source>
        <dbReference type="ARBA" id="ARBA00022741"/>
    </source>
</evidence>
<evidence type="ECO:0000256" key="5">
    <source>
        <dbReference type="ARBA" id="ARBA00023203"/>
    </source>
</evidence>
<dbReference type="InterPro" id="IPR001609">
    <property type="entry name" value="Myosin_head_motor_dom-like"/>
</dbReference>
<comment type="caution">
    <text evidence="6">Lacks conserved residue(s) required for the propagation of feature annotation.</text>
</comment>
<organism evidence="9 10">
    <name type="scientific">Scylla paramamosain</name>
    <name type="common">Mud crab</name>
    <dbReference type="NCBI Taxonomy" id="85552"/>
    <lineage>
        <taxon>Eukaryota</taxon>
        <taxon>Metazoa</taxon>
        <taxon>Ecdysozoa</taxon>
        <taxon>Arthropoda</taxon>
        <taxon>Crustacea</taxon>
        <taxon>Multicrustacea</taxon>
        <taxon>Malacostraca</taxon>
        <taxon>Eumalacostraca</taxon>
        <taxon>Eucarida</taxon>
        <taxon>Decapoda</taxon>
        <taxon>Pleocyemata</taxon>
        <taxon>Brachyura</taxon>
        <taxon>Eubrachyura</taxon>
        <taxon>Portunoidea</taxon>
        <taxon>Portunidae</taxon>
        <taxon>Portuninae</taxon>
        <taxon>Scylla</taxon>
    </lineage>
</organism>
<sequence>MGILDIYGFETFENNSLEQLCINYANERLQQAFILRYLATEHKILKEEGFLEMDIPYTDNSNCVLVIDSHISVFAILNEECQLKRDVKEEEACIRICNALEDTGVVSAPPYHKPNPGFVIKHYAGPVQYEAHGLLHKNKDEVPHEVLQLLTVSSSIFMKKLTSLLDNKDPEFGRRTTRKITTLAKFKFSLDSLMKTLSGCDLHYVRCIKPSLRCLPGQVDKEYMMQQLRACGIIETVCISQAGYPVRMSYSDFIKRYGDRQGVLEVVDASIKLATSVLASKEKENIDNLCRFGHTRMFLSESALHTLEIVRERKRSQAATSLQKYWKRHKCWKQFRKLKEASLTHANDQHQVPHPSYLPPLFPSPAPSRAATRSMGSTPLDFIRIQEYTCQNLPCTGMFNLELLVRGLINASLIGKVCAGHHVSNMLVWGDAPEENGDSNQPIRGHVSPHQHR</sequence>
<evidence type="ECO:0000313" key="10">
    <source>
        <dbReference type="Proteomes" id="UP001487740"/>
    </source>
</evidence>
<dbReference type="GO" id="GO:0005524">
    <property type="term" value="F:ATP binding"/>
    <property type="evidence" value="ECO:0007669"/>
    <property type="project" value="UniProtKB-KW"/>
</dbReference>
<dbReference type="EMBL" id="JARAKH010000013">
    <property type="protein sequence ID" value="KAK8397928.1"/>
    <property type="molecule type" value="Genomic_DNA"/>
</dbReference>
<feature type="domain" description="Myosin motor" evidence="8">
    <location>
        <begin position="1"/>
        <end position="312"/>
    </location>
</feature>
<dbReference type="PANTHER" id="PTHR13140">
    <property type="entry name" value="MYOSIN"/>
    <property type="match status" value="1"/>
</dbReference>
<keyword evidence="2" id="KW-0067">ATP-binding</keyword>
<keyword evidence="10" id="KW-1185">Reference proteome</keyword>
<evidence type="ECO:0000256" key="3">
    <source>
        <dbReference type="ARBA" id="ARBA00023123"/>
    </source>
</evidence>
<reference evidence="9 10" key="1">
    <citation type="submission" date="2023-03" db="EMBL/GenBank/DDBJ databases">
        <title>High-quality genome of Scylla paramamosain provides insights in environmental adaptation.</title>
        <authorList>
            <person name="Zhang L."/>
        </authorList>
    </citation>
    <scope>NUCLEOTIDE SEQUENCE [LARGE SCALE GENOMIC DNA]</scope>
    <source>
        <strain evidence="9">LZ_2023a</strain>
        <tissue evidence="9">Muscle</tissue>
    </source>
</reference>
<keyword evidence="5 6" id="KW-0009">Actin-binding</keyword>
<dbReference type="GO" id="GO:0000146">
    <property type="term" value="F:microfilament motor activity"/>
    <property type="evidence" value="ECO:0007669"/>
    <property type="project" value="TreeGrafter"/>
</dbReference>
<feature type="region of interest" description="Actin-binding" evidence="6">
    <location>
        <begin position="190"/>
        <end position="212"/>
    </location>
</feature>
<evidence type="ECO:0000259" key="8">
    <source>
        <dbReference type="PROSITE" id="PS51456"/>
    </source>
</evidence>
<dbReference type="SMART" id="SM00242">
    <property type="entry name" value="MYSc"/>
    <property type="match status" value="1"/>
</dbReference>
<evidence type="ECO:0000256" key="2">
    <source>
        <dbReference type="ARBA" id="ARBA00022840"/>
    </source>
</evidence>
<protein>
    <recommendedName>
        <fullName evidence="8">Myosin motor domain-containing protein</fullName>
    </recommendedName>
</protein>
<name>A0AAW0UF48_SCYPA</name>
<keyword evidence="1" id="KW-0547">Nucleotide-binding</keyword>
<dbReference type="Gene3D" id="1.20.5.4820">
    <property type="match status" value="1"/>
</dbReference>
<dbReference type="Gene3D" id="1.20.58.530">
    <property type="match status" value="1"/>
</dbReference>
<dbReference type="GO" id="GO:0016020">
    <property type="term" value="C:membrane"/>
    <property type="evidence" value="ECO:0007669"/>
    <property type="project" value="TreeGrafter"/>
</dbReference>
<dbReference type="Gene3D" id="3.40.850.10">
    <property type="entry name" value="Kinesin motor domain"/>
    <property type="match status" value="1"/>
</dbReference>
<dbReference type="AlphaFoldDB" id="A0AAW0UF48"/>
<dbReference type="InterPro" id="IPR027417">
    <property type="entry name" value="P-loop_NTPase"/>
</dbReference>
<evidence type="ECO:0000313" key="9">
    <source>
        <dbReference type="EMBL" id="KAK8397928.1"/>
    </source>
</evidence>
<dbReference type="GO" id="GO:0016459">
    <property type="term" value="C:myosin complex"/>
    <property type="evidence" value="ECO:0007669"/>
    <property type="project" value="UniProtKB-KW"/>
</dbReference>
<proteinExistence type="inferred from homology"/>